<dbReference type="AlphaFoldDB" id="A0A5D3C5A5"/>
<evidence type="ECO:0000313" key="2">
    <source>
        <dbReference type="EMBL" id="TYK06520.1"/>
    </source>
</evidence>
<feature type="compositionally biased region" description="Basic residues" evidence="1">
    <location>
        <begin position="1"/>
        <end position="24"/>
    </location>
</feature>
<protein>
    <submittedName>
        <fullName evidence="2">Uncharacterized protein</fullName>
    </submittedName>
</protein>
<sequence>MGGRWRGRRRNSWPTLNRRRKTHGERKTDDRRKFVRSRAEEKSNVGDGKSGRKNIRRILEGVENSPMVGRILGRKINWTQENRTWRKNIGAEESDARRRRRRLVWEGDDMVRKTRRQMEGIEKLGFFSF</sequence>
<evidence type="ECO:0000313" key="3">
    <source>
        <dbReference type="Proteomes" id="UP000321947"/>
    </source>
</evidence>
<reference evidence="2 3" key="1">
    <citation type="submission" date="2019-08" db="EMBL/GenBank/DDBJ databases">
        <title>Draft genome sequences of two oriental melons (Cucumis melo L. var makuwa).</title>
        <authorList>
            <person name="Kwon S.-Y."/>
        </authorList>
    </citation>
    <scope>NUCLEOTIDE SEQUENCE [LARGE SCALE GENOMIC DNA]</scope>
    <source>
        <strain evidence="3">cv. Chang Bougi</strain>
        <tissue evidence="2">Leaf</tissue>
    </source>
</reference>
<proteinExistence type="predicted"/>
<gene>
    <name evidence="2" type="ORF">E5676_scaffold70G00550</name>
</gene>
<dbReference type="EMBL" id="SSTD01013523">
    <property type="protein sequence ID" value="TYK06520.1"/>
    <property type="molecule type" value="Genomic_DNA"/>
</dbReference>
<feature type="compositionally biased region" description="Basic and acidic residues" evidence="1">
    <location>
        <begin position="25"/>
        <end position="44"/>
    </location>
</feature>
<accession>A0A5D3C5A5</accession>
<dbReference type="Proteomes" id="UP000321947">
    <property type="component" value="Unassembled WGS sequence"/>
</dbReference>
<organism evidence="2 3">
    <name type="scientific">Cucumis melo var. makuwa</name>
    <name type="common">Oriental melon</name>
    <dbReference type="NCBI Taxonomy" id="1194695"/>
    <lineage>
        <taxon>Eukaryota</taxon>
        <taxon>Viridiplantae</taxon>
        <taxon>Streptophyta</taxon>
        <taxon>Embryophyta</taxon>
        <taxon>Tracheophyta</taxon>
        <taxon>Spermatophyta</taxon>
        <taxon>Magnoliopsida</taxon>
        <taxon>eudicotyledons</taxon>
        <taxon>Gunneridae</taxon>
        <taxon>Pentapetalae</taxon>
        <taxon>rosids</taxon>
        <taxon>fabids</taxon>
        <taxon>Cucurbitales</taxon>
        <taxon>Cucurbitaceae</taxon>
        <taxon>Benincaseae</taxon>
        <taxon>Cucumis</taxon>
    </lineage>
</organism>
<comment type="caution">
    <text evidence="2">The sequence shown here is derived from an EMBL/GenBank/DDBJ whole genome shotgun (WGS) entry which is preliminary data.</text>
</comment>
<feature type="region of interest" description="Disordered" evidence="1">
    <location>
        <begin position="1"/>
        <end position="52"/>
    </location>
</feature>
<name>A0A5D3C5A5_CUCMM</name>
<evidence type="ECO:0000256" key="1">
    <source>
        <dbReference type="SAM" id="MobiDB-lite"/>
    </source>
</evidence>